<reference evidence="2 3" key="1">
    <citation type="submission" date="2019-02" db="EMBL/GenBank/DDBJ databases">
        <title>Pedobacter sp. RP-1-13 sp. nov., isolated from Arctic soil.</title>
        <authorList>
            <person name="Dahal R.H."/>
        </authorList>
    </citation>
    <scope>NUCLEOTIDE SEQUENCE [LARGE SCALE GENOMIC DNA]</scope>
    <source>
        <strain evidence="2 3">RP-1-13</strain>
    </source>
</reference>
<dbReference type="Pfam" id="PF17775">
    <property type="entry name" value="YchJ_M-like"/>
    <property type="match status" value="1"/>
</dbReference>
<gene>
    <name evidence="2" type="ORF">EZ428_07660</name>
</gene>
<dbReference type="AlphaFoldDB" id="A0A4R0N280"/>
<dbReference type="InterPro" id="IPR032710">
    <property type="entry name" value="NTF2-like_dom_sf"/>
</dbReference>
<evidence type="ECO:0000313" key="2">
    <source>
        <dbReference type="EMBL" id="TCC92424.1"/>
    </source>
</evidence>
<keyword evidence="3" id="KW-1185">Reference proteome</keyword>
<dbReference type="InterPro" id="IPR048469">
    <property type="entry name" value="YchJ-like_M"/>
</dbReference>
<dbReference type="Gene3D" id="3.10.450.50">
    <property type="match status" value="1"/>
</dbReference>
<dbReference type="OrthoDB" id="21421at2"/>
<dbReference type="SUPFAM" id="SSF54427">
    <property type="entry name" value="NTF2-like"/>
    <property type="match status" value="1"/>
</dbReference>
<accession>A0A4R0N280</accession>
<name>A0A4R0N280_9SPHI</name>
<protein>
    <recommendedName>
        <fullName evidence="1">YchJ-like middle NTF2-like domain-containing protein</fullName>
    </recommendedName>
</protein>
<proteinExistence type="predicted"/>
<feature type="domain" description="YchJ-like middle NTF2-like" evidence="1">
    <location>
        <begin position="27"/>
        <end position="119"/>
    </location>
</feature>
<comment type="caution">
    <text evidence="2">The sequence shown here is derived from an EMBL/GenBank/DDBJ whole genome shotgun (WGS) entry which is preliminary data.</text>
</comment>
<evidence type="ECO:0000313" key="3">
    <source>
        <dbReference type="Proteomes" id="UP000292884"/>
    </source>
</evidence>
<dbReference type="EMBL" id="SJSK01000002">
    <property type="protein sequence ID" value="TCC92424.1"/>
    <property type="molecule type" value="Genomic_DNA"/>
</dbReference>
<sequence length="119" mass="14139">MDCPCCANLSYSNCCHPFHLNKEKPLTPEKLMRSRFSAYALHLIDYLIETTHPSQRHLYQKKEIENSAKSNVWLKLEICEAKKDIVEFKAFYQNGLKIFIHHERSVFKQENGIWYYLKG</sequence>
<evidence type="ECO:0000259" key="1">
    <source>
        <dbReference type="Pfam" id="PF17775"/>
    </source>
</evidence>
<organism evidence="2 3">
    <name type="scientific">Pedobacter frigiditerrae</name>
    <dbReference type="NCBI Taxonomy" id="2530452"/>
    <lineage>
        <taxon>Bacteria</taxon>
        <taxon>Pseudomonadati</taxon>
        <taxon>Bacteroidota</taxon>
        <taxon>Sphingobacteriia</taxon>
        <taxon>Sphingobacteriales</taxon>
        <taxon>Sphingobacteriaceae</taxon>
        <taxon>Pedobacter</taxon>
    </lineage>
</organism>
<dbReference type="Proteomes" id="UP000292884">
    <property type="component" value="Unassembled WGS sequence"/>
</dbReference>